<dbReference type="STRING" id="1962155.B1813_04165"/>
<reference evidence="3 4" key="1">
    <citation type="submission" date="2017-02" db="EMBL/GenBank/DDBJ databases">
        <title>Draft genome of Saccharomonospora sp. 154.</title>
        <authorList>
            <person name="Alonso-Carmona G.S."/>
            <person name="De La Haba R."/>
            <person name="Vera-Gargallo B."/>
            <person name="Sandoval-Trujillo A.H."/>
            <person name="Ramirez-Duran N."/>
            <person name="Ventosa A."/>
        </authorList>
    </citation>
    <scope>NUCLEOTIDE SEQUENCE [LARGE SCALE GENOMIC DNA]</scope>
    <source>
        <strain evidence="3 4">LRS4.154</strain>
    </source>
</reference>
<dbReference type="PROSITE" id="PS50975">
    <property type="entry name" value="ATP_GRASP"/>
    <property type="match status" value="1"/>
</dbReference>
<evidence type="ECO:0000313" key="3">
    <source>
        <dbReference type="EMBL" id="OQO93737.1"/>
    </source>
</evidence>
<dbReference type="InterPro" id="IPR011761">
    <property type="entry name" value="ATP-grasp"/>
</dbReference>
<keyword evidence="1" id="KW-0547">Nucleotide-binding</keyword>
<dbReference type="RefSeq" id="WP_081190681.1">
    <property type="nucleotide sequence ID" value="NZ_MWIH01000003.1"/>
</dbReference>
<dbReference type="EMBL" id="MWIH01000003">
    <property type="protein sequence ID" value="OQO93737.1"/>
    <property type="molecule type" value="Genomic_DNA"/>
</dbReference>
<name>A0A1V9A9D2_SACPI</name>
<dbReference type="InterPro" id="IPR053191">
    <property type="entry name" value="DcsG_Biosynth_Enzyme"/>
</dbReference>
<sequence length="291" mass="30709">MTAPLVLFAGCRDLPEGSGDEAPVGPELAKLGVTLRWAVWDDPAVDFAAADLVVLRATWDYSRRRDAFLDWCESVPRLRNPASVARWNTDKRYLLDLAAAGVPVVPTALVAVGETPHWPPGEVVVKPAVGAGSRGAGRFGPRERDRAAAHLAALHGQGRDALVQPYQADVDERGETALVFLGGRYSHAFTKAAMLAGTGPDSAGLFVPEKLAGTEPGAAYRALAEDALDAAAGLLRLARTDLLYARVDVVTGDDGVPAVLELEVTEPRLGFAQATGAAALRFAEAVRAQLD</sequence>
<keyword evidence="4" id="KW-1185">Reference proteome</keyword>
<dbReference type="PANTHER" id="PTHR39217">
    <property type="match status" value="1"/>
</dbReference>
<dbReference type="GO" id="GO:0005524">
    <property type="term" value="F:ATP binding"/>
    <property type="evidence" value="ECO:0007669"/>
    <property type="project" value="UniProtKB-UniRule"/>
</dbReference>
<organism evidence="3 4">
    <name type="scientific">Saccharomonospora piscinae</name>
    <dbReference type="NCBI Taxonomy" id="687388"/>
    <lineage>
        <taxon>Bacteria</taxon>
        <taxon>Bacillati</taxon>
        <taxon>Actinomycetota</taxon>
        <taxon>Actinomycetes</taxon>
        <taxon>Pseudonocardiales</taxon>
        <taxon>Pseudonocardiaceae</taxon>
        <taxon>Saccharomonospora</taxon>
    </lineage>
</organism>
<gene>
    <name evidence="3" type="ORF">B1813_04165</name>
</gene>
<proteinExistence type="predicted"/>
<dbReference type="Proteomes" id="UP000192591">
    <property type="component" value="Unassembled WGS sequence"/>
</dbReference>
<evidence type="ECO:0000259" key="2">
    <source>
        <dbReference type="PROSITE" id="PS50975"/>
    </source>
</evidence>
<dbReference type="GO" id="GO:0046872">
    <property type="term" value="F:metal ion binding"/>
    <property type="evidence" value="ECO:0007669"/>
    <property type="project" value="InterPro"/>
</dbReference>
<feature type="domain" description="ATP-grasp" evidence="2">
    <location>
        <begin position="94"/>
        <end position="291"/>
    </location>
</feature>
<protein>
    <recommendedName>
        <fullName evidence="2">ATP-grasp domain-containing protein</fullName>
    </recommendedName>
</protein>
<evidence type="ECO:0000313" key="4">
    <source>
        <dbReference type="Proteomes" id="UP000192591"/>
    </source>
</evidence>
<accession>A0A1V9A9D2</accession>
<dbReference type="AlphaFoldDB" id="A0A1V9A9D2"/>
<dbReference type="SUPFAM" id="SSF56059">
    <property type="entry name" value="Glutathione synthetase ATP-binding domain-like"/>
    <property type="match status" value="1"/>
</dbReference>
<dbReference type="PANTHER" id="PTHR39217:SF1">
    <property type="entry name" value="GLUTATHIONE SYNTHETASE"/>
    <property type="match status" value="1"/>
</dbReference>
<evidence type="ECO:0000256" key="1">
    <source>
        <dbReference type="PROSITE-ProRule" id="PRU00409"/>
    </source>
</evidence>
<keyword evidence="1" id="KW-0067">ATP-binding</keyword>
<comment type="caution">
    <text evidence="3">The sequence shown here is derived from an EMBL/GenBank/DDBJ whole genome shotgun (WGS) entry which is preliminary data.</text>
</comment>